<evidence type="ECO:0000313" key="1">
    <source>
        <dbReference type="EMBL" id="KIO74455.1"/>
    </source>
</evidence>
<dbReference type="AlphaFoldDB" id="A0A0D0GE63"/>
<dbReference type="Proteomes" id="UP000032049">
    <property type="component" value="Unassembled WGS sequence"/>
</dbReference>
<organism evidence="1 2">
    <name type="scientific">Pedobacter lusitanus</name>
    <dbReference type="NCBI Taxonomy" id="1503925"/>
    <lineage>
        <taxon>Bacteria</taxon>
        <taxon>Pseudomonadati</taxon>
        <taxon>Bacteroidota</taxon>
        <taxon>Sphingobacteriia</taxon>
        <taxon>Sphingobacteriales</taxon>
        <taxon>Sphingobacteriaceae</taxon>
        <taxon>Pedobacter</taxon>
    </lineage>
</organism>
<proteinExistence type="predicted"/>
<evidence type="ECO:0000313" key="2">
    <source>
        <dbReference type="Proteomes" id="UP000032049"/>
    </source>
</evidence>
<keyword evidence="2" id="KW-1185">Reference proteome</keyword>
<sequence length="78" mass="9076">MFFGTTVCAAQEGMKNYVLYTGVAKVKGEELLVIRKMLERRGVVLSGRMVYVCYLFTSCWQRSMKVTFYPLQLFFPFP</sequence>
<gene>
    <name evidence="1" type="ORF">TH53_26365</name>
</gene>
<name>A0A0D0GE63_9SPHI</name>
<accession>A0A0D0GE63</accession>
<reference evidence="1 2" key="1">
    <citation type="submission" date="2015-01" db="EMBL/GenBank/DDBJ databases">
        <title>Draft genome sequence of Pedobacter sp. NL19 isolated from sludge of an effluent treatment pond in an abandoned uranium mine.</title>
        <authorList>
            <person name="Santos T."/>
            <person name="Caetano T."/>
            <person name="Covas C."/>
            <person name="Cruz A."/>
            <person name="Mendo S."/>
        </authorList>
    </citation>
    <scope>NUCLEOTIDE SEQUENCE [LARGE SCALE GENOMIC DNA]</scope>
    <source>
        <strain evidence="1 2">NL19</strain>
    </source>
</reference>
<comment type="caution">
    <text evidence="1">The sequence shown here is derived from an EMBL/GenBank/DDBJ whole genome shotgun (WGS) entry which is preliminary data.</text>
</comment>
<dbReference type="EMBL" id="JXRA01000201">
    <property type="protein sequence ID" value="KIO74455.1"/>
    <property type="molecule type" value="Genomic_DNA"/>
</dbReference>
<protein>
    <submittedName>
        <fullName evidence="1">Uncharacterized protein</fullName>
    </submittedName>
</protein>